<evidence type="ECO:0000313" key="1">
    <source>
        <dbReference type="EMBL" id="CAG8856700.1"/>
    </source>
</evidence>
<gene>
    <name evidence="1" type="ORF">GMARGA_LOCUS45521</name>
</gene>
<sequence>DRAFVKYVVKLESWLLLSKLKLIAIWFTLLTAPRNSKVIVFINNIIAISSIKKIKKVKAQYKQLREKNFLIIARIHEIVQ</sequence>
<comment type="caution">
    <text evidence="1">The sequence shown here is derived from an EMBL/GenBank/DDBJ whole genome shotgun (WGS) entry which is preliminary data.</text>
</comment>
<name>A0ABN7XNT1_GIGMA</name>
<organism evidence="1 2">
    <name type="scientific">Gigaspora margarita</name>
    <dbReference type="NCBI Taxonomy" id="4874"/>
    <lineage>
        <taxon>Eukaryota</taxon>
        <taxon>Fungi</taxon>
        <taxon>Fungi incertae sedis</taxon>
        <taxon>Mucoromycota</taxon>
        <taxon>Glomeromycotina</taxon>
        <taxon>Glomeromycetes</taxon>
        <taxon>Diversisporales</taxon>
        <taxon>Gigasporaceae</taxon>
        <taxon>Gigaspora</taxon>
    </lineage>
</organism>
<dbReference type="EMBL" id="CAJVQB010162837">
    <property type="protein sequence ID" value="CAG8856700.1"/>
    <property type="molecule type" value="Genomic_DNA"/>
</dbReference>
<protein>
    <submittedName>
        <fullName evidence="1">3157_t:CDS:1</fullName>
    </submittedName>
</protein>
<evidence type="ECO:0000313" key="2">
    <source>
        <dbReference type="Proteomes" id="UP000789901"/>
    </source>
</evidence>
<feature type="non-terminal residue" evidence="1">
    <location>
        <position position="80"/>
    </location>
</feature>
<proteinExistence type="predicted"/>
<reference evidence="1 2" key="1">
    <citation type="submission" date="2021-06" db="EMBL/GenBank/DDBJ databases">
        <authorList>
            <person name="Kallberg Y."/>
            <person name="Tangrot J."/>
            <person name="Rosling A."/>
        </authorList>
    </citation>
    <scope>NUCLEOTIDE SEQUENCE [LARGE SCALE GENOMIC DNA]</scope>
    <source>
        <strain evidence="1 2">120-4 pot B 10/14</strain>
    </source>
</reference>
<keyword evidence="2" id="KW-1185">Reference proteome</keyword>
<feature type="non-terminal residue" evidence="1">
    <location>
        <position position="1"/>
    </location>
</feature>
<dbReference type="Proteomes" id="UP000789901">
    <property type="component" value="Unassembled WGS sequence"/>
</dbReference>
<accession>A0ABN7XNT1</accession>